<protein>
    <recommendedName>
        <fullName evidence="1">ARID domain-containing protein</fullName>
    </recommendedName>
</protein>
<dbReference type="Gene3D" id="1.10.150.60">
    <property type="entry name" value="ARID DNA-binding domain"/>
    <property type="match status" value="1"/>
</dbReference>
<dbReference type="SUPFAM" id="SSF46774">
    <property type="entry name" value="ARID-like"/>
    <property type="match status" value="1"/>
</dbReference>
<reference evidence="2 3" key="1">
    <citation type="submission" date="2021-03" db="EMBL/GenBank/DDBJ databases">
        <authorList>
            <person name="King G.J."/>
            <person name="Bancroft I."/>
            <person name="Baten A."/>
            <person name="Bloomfield J."/>
            <person name="Borpatragohain P."/>
            <person name="He Z."/>
            <person name="Irish N."/>
            <person name="Irwin J."/>
            <person name="Liu K."/>
            <person name="Mauleon R.P."/>
            <person name="Moore J."/>
            <person name="Morris R."/>
            <person name="Ostergaard L."/>
            <person name="Wang B."/>
            <person name="Wells R."/>
        </authorList>
    </citation>
    <scope>NUCLEOTIDE SEQUENCE [LARGE SCALE GENOMIC DNA]</scope>
    <source>
        <strain evidence="2">R-o-18</strain>
        <tissue evidence="2">Leaf</tissue>
    </source>
</reference>
<dbReference type="PANTHER" id="PTHR46694:SF1">
    <property type="entry name" value="AT-RICH INTERACTIVE DOMAIN-CONTAINING PROTEIN 4"/>
    <property type="match status" value="1"/>
</dbReference>
<dbReference type="CDD" id="cd16100">
    <property type="entry name" value="ARID"/>
    <property type="match status" value="1"/>
</dbReference>
<evidence type="ECO:0000259" key="1">
    <source>
        <dbReference type="PROSITE" id="PS51011"/>
    </source>
</evidence>
<dbReference type="PROSITE" id="PS51011">
    <property type="entry name" value="ARID"/>
    <property type="match status" value="1"/>
</dbReference>
<dbReference type="InterPro" id="IPR042293">
    <property type="entry name" value="ARID4"/>
</dbReference>
<dbReference type="InterPro" id="IPR001606">
    <property type="entry name" value="ARID_dom"/>
</dbReference>
<dbReference type="EMBL" id="JADBGQ010000006">
    <property type="protein sequence ID" value="KAG5393557.1"/>
    <property type="molecule type" value="Genomic_DNA"/>
</dbReference>
<dbReference type="SMART" id="SM01014">
    <property type="entry name" value="ARID"/>
    <property type="match status" value="1"/>
</dbReference>
<comment type="caution">
    <text evidence="2">The sequence shown here is derived from an EMBL/GenBank/DDBJ whole genome shotgun (WGS) entry which is preliminary data.</text>
</comment>
<gene>
    <name evidence="2" type="primary">A06g505970.1_BraROA</name>
    <name evidence="2" type="ORF">IGI04_023520</name>
</gene>
<dbReference type="PANTHER" id="PTHR46694">
    <property type="entry name" value="AT-RICH INTERACTIVE DOMAIN-CONTAINING PROTEIN 4"/>
    <property type="match status" value="1"/>
</dbReference>
<proteinExistence type="predicted"/>
<accession>A0ABQ7M428</accession>
<dbReference type="Pfam" id="PF01388">
    <property type="entry name" value="ARID"/>
    <property type="match status" value="1"/>
</dbReference>
<feature type="domain" description="ARID" evidence="1">
    <location>
        <begin position="47"/>
        <end position="144"/>
    </location>
</feature>
<sequence length="182" mass="21106">MFNWPFRRRRLNRFLEQEVQWIPFKTTVQITHVTCDIVDQTPEGEAPQKKGIRIPDLQRQTYRSHNPFPSAQPKINSKRLDLFNLYREVVVTRGGFHVGNGINWKGQVFSKDGGTTLKNRMTGVGNTLKKHYETYLVEYDSSTAGDWVNCGEWAQFRCDRRPGLGAFKDYVKADGLERVPKL</sequence>
<name>A0ABQ7M428_BRACM</name>
<organism evidence="2 3">
    <name type="scientific">Brassica rapa subsp. trilocularis</name>
    <dbReference type="NCBI Taxonomy" id="1813537"/>
    <lineage>
        <taxon>Eukaryota</taxon>
        <taxon>Viridiplantae</taxon>
        <taxon>Streptophyta</taxon>
        <taxon>Embryophyta</taxon>
        <taxon>Tracheophyta</taxon>
        <taxon>Spermatophyta</taxon>
        <taxon>Magnoliopsida</taxon>
        <taxon>eudicotyledons</taxon>
        <taxon>Gunneridae</taxon>
        <taxon>Pentapetalae</taxon>
        <taxon>rosids</taxon>
        <taxon>malvids</taxon>
        <taxon>Brassicales</taxon>
        <taxon>Brassicaceae</taxon>
        <taxon>Brassiceae</taxon>
        <taxon>Brassica</taxon>
    </lineage>
</organism>
<keyword evidence="3" id="KW-1185">Reference proteome</keyword>
<dbReference type="InterPro" id="IPR036431">
    <property type="entry name" value="ARID_dom_sf"/>
</dbReference>
<dbReference type="Proteomes" id="UP000823674">
    <property type="component" value="Chromosome A06"/>
</dbReference>
<evidence type="ECO:0000313" key="2">
    <source>
        <dbReference type="EMBL" id="KAG5393557.1"/>
    </source>
</evidence>
<evidence type="ECO:0000313" key="3">
    <source>
        <dbReference type="Proteomes" id="UP000823674"/>
    </source>
</evidence>